<comment type="caution">
    <text evidence="1">The sequence shown here is derived from an EMBL/GenBank/DDBJ whole genome shotgun (WGS) entry which is preliminary data.</text>
</comment>
<gene>
    <name evidence="1" type="ORF">C4561_01390</name>
</gene>
<dbReference type="EMBL" id="QZJF01000007">
    <property type="protein sequence ID" value="RJR27736.1"/>
    <property type="molecule type" value="Genomic_DNA"/>
</dbReference>
<proteinExistence type="predicted"/>
<name>A0A3A4ZMH2_UNCKA</name>
<reference evidence="1 2" key="1">
    <citation type="journal article" date="2017" name="ISME J.">
        <title>Energy and carbon metabolisms in a deep terrestrial subsurface fluid microbial community.</title>
        <authorList>
            <person name="Momper L."/>
            <person name="Jungbluth S.P."/>
            <person name="Lee M.D."/>
            <person name="Amend J.P."/>
        </authorList>
    </citation>
    <scope>NUCLEOTIDE SEQUENCE [LARGE SCALE GENOMIC DNA]</scope>
    <source>
        <strain evidence="1">SURF_46</strain>
    </source>
</reference>
<dbReference type="AlphaFoldDB" id="A0A3A4ZMH2"/>
<evidence type="ECO:0000313" key="1">
    <source>
        <dbReference type="EMBL" id="RJR27736.1"/>
    </source>
</evidence>
<evidence type="ECO:0000313" key="2">
    <source>
        <dbReference type="Proteomes" id="UP000265540"/>
    </source>
</evidence>
<sequence>MLSKFKEFWVLVTVGAAIGTGVFVVKSVVVTAADVKRAVDSVKADSEQFKQALSNLSEIASEVRSTKFGLRKFLEMNGISDSLSKTWSNIPWGRDLVDSSGEVRKQIPFLYDERLPYIGIYLMRQGSGDVIVLDTLWDIRDRSKGE</sequence>
<dbReference type="Proteomes" id="UP000265540">
    <property type="component" value="Unassembled WGS sequence"/>
</dbReference>
<protein>
    <submittedName>
        <fullName evidence="1">Uncharacterized protein</fullName>
    </submittedName>
</protein>
<accession>A0A3A4ZMH2</accession>
<organism evidence="1 2">
    <name type="scientific">candidate division WWE3 bacterium</name>
    <dbReference type="NCBI Taxonomy" id="2053526"/>
    <lineage>
        <taxon>Bacteria</taxon>
        <taxon>Katanobacteria</taxon>
    </lineage>
</organism>